<name>A0A8D7ZXP5_CULPI</name>
<proteinExistence type="predicted"/>
<dbReference type="EMBL" id="HBUE01243182">
    <property type="protein sequence ID" value="CAG6550439.1"/>
    <property type="molecule type" value="Transcribed_RNA"/>
</dbReference>
<dbReference type="EMBL" id="HBUE01006815">
    <property type="protein sequence ID" value="CAG6446357.1"/>
    <property type="molecule type" value="Transcribed_RNA"/>
</dbReference>
<dbReference type="EMBL" id="HBUE01350280">
    <property type="protein sequence ID" value="CAG6602733.1"/>
    <property type="molecule type" value="Transcribed_RNA"/>
</dbReference>
<dbReference type="EMBL" id="HBUE01243185">
    <property type="protein sequence ID" value="CAG6550443.1"/>
    <property type="molecule type" value="Transcribed_RNA"/>
</dbReference>
<accession>A0A8D7ZXP5</accession>
<sequence length="105" mass="11591">MIIFLDPIAHFRLDKLLVLGVLLVAKRLLDQQILHGGGLRVLEGGDFALELRHHEHPLGNLEPDHAEQFPHVIQLFDEGRVELVAEAGRQFHLQSPLLLGDGGGG</sequence>
<protein>
    <submittedName>
        <fullName evidence="1">(northern house mosquito) hypothetical protein</fullName>
    </submittedName>
</protein>
<evidence type="ECO:0000313" key="1">
    <source>
        <dbReference type="EMBL" id="CAG6446357.1"/>
    </source>
</evidence>
<organism evidence="1">
    <name type="scientific">Culex pipiens</name>
    <name type="common">House mosquito</name>
    <dbReference type="NCBI Taxonomy" id="7175"/>
    <lineage>
        <taxon>Eukaryota</taxon>
        <taxon>Metazoa</taxon>
        <taxon>Ecdysozoa</taxon>
        <taxon>Arthropoda</taxon>
        <taxon>Hexapoda</taxon>
        <taxon>Insecta</taxon>
        <taxon>Pterygota</taxon>
        <taxon>Neoptera</taxon>
        <taxon>Endopterygota</taxon>
        <taxon>Diptera</taxon>
        <taxon>Nematocera</taxon>
        <taxon>Culicoidea</taxon>
        <taxon>Culicidae</taxon>
        <taxon>Culicinae</taxon>
        <taxon>Culicini</taxon>
        <taxon>Culex</taxon>
        <taxon>Culex</taxon>
    </lineage>
</organism>
<dbReference type="EMBL" id="HBUE01350283">
    <property type="protein sequence ID" value="CAG6602737.1"/>
    <property type="molecule type" value="Transcribed_RNA"/>
</dbReference>
<dbReference type="AlphaFoldDB" id="A0A8D7ZXP5"/>
<reference evidence="1" key="1">
    <citation type="submission" date="2021-05" db="EMBL/GenBank/DDBJ databases">
        <authorList>
            <person name="Alioto T."/>
            <person name="Alioto T."/>
            <person name="Gomez Garrido J."/>
        </authorList>
    </citation>
    <scope>NUCLEOTIDE SEQUENCE</scope>
</reference>